<dbReference type="NCBIfam" id="NF006537">
    <property type="entry name" value="PRK09027.1"/>
    <property type="match status" value="1"/>
</dbReference>
<comment type="similarity">
    <text evidence="1 6">Belongs to the cytidine and deoxycytidylate deaminase family.</text>
</comment>
<dbReference type="EC" id="3.5.4.5" evidence="6"/>
<dbReference type="InterPro" id="IPR020797">
    <property type="entry name" value="Cytidine_deaminase_bacteria"/>
</dbReference>
<dbReference type="PANTHER" id="PTHR11644:SF2">
    <property type="entry name" value="CYTIDINE DEAMINASE"/>
    <property type="match status" value="1"/>
</dbReference>
<reference evidence="11 12" key="1">
    <citation type="submission" date="2017-10" db="EMBL/GenBank/DDBJ databases">
        <title>Nyctiphanis sp. nov., isolated from the stomach of the euphausiid Nyctiphanes simplex (Hansen, 1911) in the Gulf of California.</title>
        <authorList>
            <person name="Gomez-Gil B."/>
            <person name="Aguilar-Mendez M."/>
            <person name="Lopez-Cortes A."/>
            <person name="Gomez-Gutierrez J."/>
            <person name="Roque A."/>
            <person name="Lang E."/>
            <person name="Gonzalez-Castillo A."/>
        </authorList>
    </citation>
    <scope>NUCLEOTIDE SEQUENCE [LARGE SCALE GENOMIC DNA]</scope>
    <source>
        <strain evidence="11 12">CAIM 600</strain>
    </source>
</reference>
<organism evidence="11 12">
    <name type="scientific">Veronia nyctiphanis</name>
    <dbReference type="NCBI Taxonomy" id="1278244"/>
    <lineage>
        <taxon>Bacteria</taxon>
        <taxon>Pseudomonadati</taxon>
        <taxon>Pseudomonadota</taxon>
        <taxon>Gammaproteobacteria</taxon>
        <taxon>Vibrionales</taxon>
        <taxon>Vibrionaceae</taxon>
        <taxon>Veronia</taxon>
    </lineage>
</organism>
<dbReference type="PROSITE" id="PS00903">
    <property type="entry name" value="CYT_DCMP_DEAMINASES_1"/>
    <property type="match status" value="1"/>
</dbReference>
<comment type="catalytic activity">
    <reaction evidence="6">
        <text>cytidine + H2O + H(+) = uridine + NH4(+)</text>
        <dbReference type="Rhea" id="RHEA:16069"/>
        <dbReference type="ChEBI" id="CHEBI:15377"/>
        <dbReference type="ChEBI" id="CHEBI:15378"/>
        <dbReference type="ChEBI" id="CHEBI:16704"/>
        <dbReference type="ChEBI" id="CHEBI:17562"/>
        <dbReference type="ChEBI" id="CHEBI:28938"/>
        <dbReference type="EC" id="3.5.4.5"/>
    </reaction>
</comment>
<dbReference type="GO" id="GO:0042802">
    <property type="term" value="F:identical protein binding"/>
    <property type="evidence" value="ECO:0007669"/>
    <property type="project" value="UniProtKB-ARBA"/>
</dbReference>
<gene>
    <name evidence="6" type="primary">cdd</name>
    <name evidence="11" type="ORF">CS022_03890</name>
</gene>
<dbReference type="CDD" id="cd01283">
    <property type="entry name" value="cytidine_deaminase"/>
    <property type="match status" value="2"/>
</dbReference>
<accession>A0A4Q0YYC6</accession>
<dbReference type="AlphaFoldDB" id="A0A4Q0YYC6"/>
<evidence type="ECO:0000256" key="7">
    <source>
        <dbReference type="PIRSR" id="PIRSR006334-1"/>
    </source>
</evidence>
<comment type="subunit">
    <text evidence="2 6">Homodimer.</text>
</comment>
<dbReference type="PROSITE" id="PS51747">
    <property type="entry name" value="CYT_DCMP_DEAMINASES_2"/>
    <property type="match status" value="2"/>
</dbReference>
<evidence type="ECO:0000259" key="10">
    <source>
        <dbReference type="PROSITE" id="PS51747"/>
    </source>
</evidence>
<dbReference type="InterPro" id="IPR002125">
    <property type="entry name" value="CMP_dCMP_dom"/>
</dbReference>
<feature type="binding site" evidence="6 8">
    <location>
        <begin position="89"/>
        <end position="91"/>
    </location>
    <ligand>
        <name>substrate</name>
    </ligand>
</feature>
<dbReference type="GO" id="GO:0055086">
    <property type="term" value="P:nucleobase-containing small molecule metabolic process"/>
    <property type="evidence" value="ECO:0007669"/>
    <property type="project" value="UniProtKB-ARBA"/>
</dbReference>
<feature type="binding site" evidence="6 9">
    <location>
        <position position="132"/>
    </location>
    <ligand>
        <name>Zn(2+)</name>
        <dbReference type="ChEBI" id="CHEBI:29105"/>
        <note>catalytic</note>
    </ligand>
</feature>
<feature type="binding site" evidence="6 9">
    <location>
        <position position="102"/>
    </location>
    <ligand>
        <name>Zn(2+)</name>
        <dbReference type="ChEBI" id="CHEBI:29105"/>
        <note>catalytic</note>
    </ligand>
</feature>
<dbReference type="PANTHER" id="PTHR11644">
    <property type="entry name" value="CYTIDINE DEAMINASE"/>
    <property type="match status" value="1"/>
</dbReference>
<dbReference type="InterPro" id="IPR013171">
    <property type="entry name" value="Cyd/dCyd_deaminase_Zn-bd"/>
</dbReference>
<comment type="function">
    <text evidence="6">This enzyme scavenges exogenous and endogenous cytidine and 2'-deoxycytidine for UMP synthesis.</text>
</comment>
<evidence type="ECO:0000256" key="9">
    <source>
        <dbReference type="PIRSR" id="PIRSR006334-3"/>
    </source>
</evidence>
<keyword evidence="5 6" id="KW-0862">Zinc</keyword>
<proteinExistence type="inferred from homology"/>
<protein>
    <recommendedName>
        <fullName evidence="6">Cytidine deaminase</fullName>
        <ecNumber evidence="6">3.5.4.5</ecNumber>
    </recommendedName>
    <alternativeName>
        <fullName evidence="6">Cytidine aminohydrolase</fullName>
        <shortName evidence="6">CDA</shortName>
    </alternativeName>
</protein>
<dbReference type="GO" id="GO:0072527">
    <property type="term" value="P:pyrimidine-containing compound metabolic process"/>
    <property type="evidence" value="ECO:0007669"/>
    <property type="project" value="UniProtKB-ARBA"/>
</dbReference>
<dbReference type="InterPro" id="IPR016193">
    <property type="entry name" value="Cytidine_deaminase-like"/>
</dbReference>
<dbReference type="FunFam" id="3.40.140.10:FF:000007">
    <property type="entry name" value="Cytidine deaminase"/>
    <property type="match status" value="1"/>
</dbReference>
<sequence>MRSSLRNAIASLPAPLRDALTNIFSKPDFKASISDACFQEMLVKSGLSDSELRLALLPVAAAYSIAPISQFHVGAIARGLSGTLYFGANFEINGVQLGQTIHAEQSAIAHAWSRGEKGLKDITVNYSPCGHCRQFMNELTTAKELQVQLPNIEEKSLHTFLPDAFGPADLGIEDGLMTPVNHGLVAREDDPLINAALEATNGSHAPYSHNHSGVALRTTSGRIYKGMYAENAAFNPSLPPLQVALINMNMASEKLSDITDAALVELSISSMSHLADTQATLEAINPDITLTYQPI</sequence>
<evidence type="ECO:0000256" key="6">
    <source>
        <dbReference type="HAMAP-Rule" id="MF_01558"/>
    </source>
</evidence>
<comment type="catalytic activity">
    <reaction evidence="6">
        <text>2'-deoxycytidine + H2O + H(+) = 2'-deoxyuridine + NH4(+)</text>
        <dbReference type="Rhea" id="RHEA:13433"/>
        <dbReference type="ChEBI" id="CHEBI:15377"/>
        <dbReference type="ChEBI" id="CHEBI:15378"/>
        <dbReference type="ChEBI" id="CHEBI:15698"/>
        <dbReference type="ChEBI" id="CHEBI:16450"/>
        <dbReference type="ChEBI" id="CHEBI:28938"/>
        <dbReference type="EC" id="3.5.4.5"/>
    </reaction>
</comment>
<evidence type="ECO:0000256" key="2">
    <source>
        <dbReference type="ARBA" id="ARBA00011738"/>
    </source>
</evidence>
<dbReference type="Pfam" id="PF00383">
    <property type="entry name" value="dCMP_cyt_deam_1"/>
    <property type="match status" value="1"/>
</dbReference>
<name>A0A4Q0YYC6_9GAMM</name>
<keyword evidence="3 6" id="KW-0479">Metal-binding</keyword>
<evidence type="ECO:0000256" key="3">
    <source>
        <dbReference type="ARBA" id="ARBA00022723"/>
    </source>
</evidence>
<evidence type="ECO:0000256" key="4">
    <source>
        <dbReference type="ARBA" id="ARBA00022801"/>
    </source>
</evidence>
<dbReference type="EMBL" id="PEIB01000003">
    <property type="protein sequence ID" value="RXJ74219.1"/>
    <property type="molecule type" value="Genomic_DNA"/>
</dbReference>
<dbReference type="Gene3D" id="3.40.140.10">
    <property type="entry name" value="Cytidine Deaminase, domain 2"/>
    <property type="match status" value="2"/>
</dbReference>
<dbReference type="GO" id="GO:0004126">
    <property type="term" value="F:cytidine deaminase activity"/>
    <property type="evidence" value="ECO:0007669"/>
    <property type="project" value="UniProtKB-UniRule"/>
</dbReference>
<feature type="domain" description="CMP/dCMP-type deaminase" evidence="10">
    <location>
        <begin position="48"/>
        <end position="168"/>
    </location>
</feature>
<dbReference type="GO" id="GO:0005829">
    <property type="term" value="C:cytosol"/>
    <property type="evidence" value="ECO:0007669"/>
    <property type="project" value="TreeGrafter"/>
</dbReference>
<evidence type="ECO:0000256" key="5">
    <source>
        <dbReference type="ARBA" id="ARBA00022833"/>
    </source>
</evidence>
<evidence type="ECO:0000256" key="1">
    <source>
        <dbReference type="ARBA" id="ARBA00006576"/>
    </source>
</evidence>
<dbReference type="SUPFAM" id="SSF53927">
    <property type="entry name" value="Cytidine deaminase-like"/>
    <property type="match status" value="2"/>
</dbReference>
<dbReference type="GO" id="GO:0008270">
    <property type="term" value="F:zinc ion binding"/>
    <property type="evidence" value="ECO:0007669"/>
    <property type="project" value="UniProtKB-UniRule"/>
</dbReference>
<feature type="domain" description="CMP/dCMP-type deaminase" evidence="10">
    <location>
        <begin position="187"/>
        <end position="295"/>
    </location>
</feature>
<dbReference type="InterPro" id="IPR050202">
    <property type="entry name" value="Cyt/Deoxycyt_deaminase"/>
</dbReference>
<dbReference type="NCBIfam" id="TIGR01355">
    <property type="entry name" value="cyt_deam_dimer"/>
    <property type="match status" value="1"/>
</dbReference>
<keyword evidence="4 6" id="KW-0378">Hydrolase</keyword>
<dbReference type="Proteomes" id="UP000290287">
    <property type="component" value="Unassembled WGS sequence"/>
</dbReference>
<dbReference type="InterPro" id="IPR006263">
    <property type="entry name" value="Cyt_deam_dimer"/>
</dbReference>
<evidence type="ECO:0000313" key="11">
    <source>
        <dbReference type="EMBL" id="RXJ74219.1"/>
    </source>
</evidence>
<comment type="cofactor">
    <cofactor evidence="6 9">
        <name>Zn(2+)</name>
        <dbReference type="ChEBI" id="CHEBI:29105"/>
    </cofactor>
    <text evidence="6 9">Binds 1 zinc ion.</text>
</comment>
<evidence type="ECO:0000313" key="12">
    <source>
        <dbReference type="Proteomes" id="UP000290287"/>
    </source>
</evidence>
<evidence type="ECO:0000256" key="8">
    <source>
        <dbReference type="PIRSR" id="PIRSR006334-2"/>
    </source>
</evidence>
<dbReference type="RefSeq" id="WP_129121181.1">
    <property type="nucleotide sequence ID" value="NZ_PEIB01000003.1"/>
</dbReference>
<dbReference type="OrthoDB" id="9795347at2"/>
<dbReference type="Pfam" id="PF08211">
    <property type="entry name" value="dCMP_cyt_deam_2"/>
    <property type="match status" value="1"/>
</dbReference>
<dbReference type="InterPro" id="IPR016192">
    <property type="entry name" value="APOBEC/CMP_deaminase_Zn-bd"/>
</dbReference>
<dbReference type="PIRSF" id="PIRSF006334">
    <property type="entry name" value="Cdd_plus_pseudo"/>
    <property type="match status" value="1"/>
</dbReference>
<keyword evidence="12" id="KW-1185">Reference proteome</keyword>
<feature type="active site" description="Proton donor" evidence="6 7">
    <location>
        <position position="104"/>
    </location>
</feature>
<dbReference type="HAMAP" id="MF_01558">
    <property type="entry name" value="Cyt_deam"/>
    <property type="match status" value="1"/>
</dbReference>
<feature type="binding site" evidence="6 9">
    <location>
        <position position="129"/>
    </location>
    <ligand>
        <name>Zn(2+)</name>
        <dbReference type="ChEBI" id="CHEBI:29105"/>
        <note>catalytic</note>
    </ligand>
</feature>
<comment type="caution">
    <text evidence="11">The sequence shown here is derived from an EMBL/GenBank/DDBJ whole genome shotgun (WGS) entry which is preliminary data.</text>
</comment>